<name>Q4R9T4_TETNG</name>
<dbReference type="AlphaFoldDB" id="Q4R9T4"/>
<organism evidence="2">
    <name type="scientific">Tetraodon nigroviridis</name>
    <name type="common">Spotted green pufferfish</name>
    <name type="synonym">Chelonodon nigroviridis</name>
    <dbReference type="NCBI Taxonomy" id="99883"/>
    <lineage>
        <taxon>Eukaryota</taxon>
        <taxon>Metazoa</taxon>
        <taxon>Chordata</taxon>
        <taxon>Craniata</taxon>
        <taxon>Vertebrata</taxon>
        <taxon>Euteleostomi</taxon>
        <taxon>Actinopterygii</taxon>
        <taxon>Neopterygii</taxon>
        <taxon>Teleostei</taxon>
        <taxon>Neoteleostei</taxon>
        <taxon>Acanthomorphata</taxon>
        <taxon>Eupercaria</taxon>
        <taxon>Tetraodontiformes</taxon>
        <taxon>Tetradontoidea</taxon>
        <taxon>Tetraodontidae</taxon>
        <taxon>Tetraodon</taxon>
    </lineage>
</organism>
<dbReference type="EMBL" id="CAAE01025323">
    <property type="protein sequence ID" value="CAG14849.1"/>
    <property type="molecule type" value="Genomic_DNA"/>
</dbReference>
<evidence type="ECO:0000313" key="2">
    <source>
        <dbReference type="EMBL" id="CAG14849.1"/>
    </source>
</evidence>
<sequence>SIRKRSCCLTRLEMGRSATASVGRSCELWDRTPSMPMWPKSWATPNRKVSRKKPQMLRIVSEQ</sequence>
<protein>
    <submittedName>
        <fullName evidence="2">(spotted green pufferfish) hypothetical protein</fullName>
    </submittedName>
</protein>
<dbReference type="KEGG" id="tng:GSTEN00036114G001"/>
<reference evidence="2" key="2">
    <citation type="submission" date="2004-02" db="EMBL/GenBank/DDBJ databases">
        <authorList>
            <consortium name="Genoscope"/>
            <consortium name="Whitehead Institute Centre for Genome Research"/>
        </authorList>
    </citation>
    <scope>NUCLEOTIDE SEQUENCE</scope>
</reference>
<comment type="caution">
    <text evidence="2">The sequence shown here is derived from an EMBL/GenBank/DDBJ whole genome shotgun (WGS) entry which is preliminary data.</text>
</comment>
<proteinExistence type="predicted"/>
<gene>
    <name evidence="2" type="ORF">GSTENG00036114001</name>
</gene>
<feature type="non-terminal residue" evidence="2">
    <location>
        <position position="1"/>
    </location>
</feature>
<evidence type="ECO:0000256" key="1">
    <source>
        <dbReference type="SAM" id="MobiDB-lite"/>
    </source>
</evidence>
<accession>Q4R9T4</accession>
<feature type="region of interest" description="Disordered" evidence="1">
    <location>
        <begin position="39"/>
        <end position="63"/>
    </location>
</feature>
<reference evidence="2" key="1">
    <citation type="journal article" date="2004" name="Nature">
        <title>Genome duplication in the teleost fish Tetraodon nigroviridis reveals the early vertebrate proto-karyotype.</title>
        <authorList>
            <person name="Jaillon O."/>
            <person name="Aury J.-M."/>
            <person name="Brunet F."/>
            <person name="Petit J.-L."/>
            <person name="Stange-Thomann N."/>
            <person name="Mauceli E."/>
            <person name="Bouneau L."/>
            <person name="Fischer C."/>
            <person name="Ozouf-Costaz C."/>
            <person name="Bernot A."/>
            <person name="Nicaud S."/>
            <person name="Jaffe D."/>
            <person name="Fisher S."/>
            <person name="Lutfalla G."/>
            <person name="Dossat C."/>
            <person name="Segurens B."/>
            <person name="Dasilva C."/>
            <person name="Salanoubat M."/>
            <person name="Levy M."/>
            <person name="Boudet N."/>
            <person name="Castellano S."/>
            <person name="Anthouard V."/>
            <person name="Jubin C."/>
            <person name="Castelli V."/>
            <person name="Katinka M."/>
            <person name="Vacherie B."/>
            <person name="Biemont C."/>
            <person name="Skalli Z."/>
            <person name="Cattolico L."/>
            <person name="Poulain J."/>
            <person name="De Berardinis V."/>
            <person name="Cruaud C."/>
            <person name="Duprat S."/>
            <person name="Brottier P."/>
            <person name="Coutanceau J.-P."/>
            <person name="Gouzy J."/>
            <person name="Parra G."/>
            <person name="Lardier G."/>
            <person name="Chapple C."/>
            <person name="McKernan K.J."/>
            <person name="McEwan P."/>
            <person name="Bosak S."/>
            <person name="Kellis M."/>
            <person name="Volff J.-N."/>
            <person name="Guigo R."/>
            <person name="Zody M.C."/>
            <person name="Mesirov J."/>
            <person name="Lindblad-Toh K."/>
            <person name="Birren B."/>
            <person name="Nusbaum C."/>
            <person name="Kahn D."/>
            <person name="Robinson-Rechavi M."/>
            <person name="Laudet V."/>
            <person name="Schachter V."/>
            <person name="Quetier F."/>
            <person name="Saurin W."/>
            <person name="Scarpelli C."/>
            <person name="Wincker P."/>
            <person name="Lander E.S."/>
            <person name="Weissenbach J."/>
            <person name="Roest Crollius H."/>
        </authorList>
    </citation>
    <scope>NUCLEOTIDE SEQUENCE [LARGE SCALE GENOMIC DNA]</scope>
</reference>